<sequence length="499" mass="57010">MMSKQNATTEYLKSLKIQEAENKMQHDLDRLLELCPSEETKQYRELFQSFMTLFKRFLVKSEKVQWQEIQSLPPEYLIDYNSFNIPGKDIVKGMLDKLVVVKLNGGLGTTMKCMGPKSLVPVRNDLTFLDLTIQQIESLNTEYEANVPLVLMNSFNTRNASENALRKYRNLNIKIYTFMQDKYPHINAENFEPLPRSFENDEPFWYPPGHGNFYEAFGRSGLIKKFKEEGRQLCFVSNIDNLGATIDFAILNFLLNSSKTNEPNFLMEVTHKTPADVKGGTLVLHNDKIKLLEYAEVPYEHIDEFKGARKFKYFNTNNLWMKLGPIINLTNDDKLVLGVIENKKRMASERGIFDVIQLETPIGAAIQSFPGALGVVVPRSRFLPVKTTSDLFLLRSNVYILENGKIVMNPLRSFPSAPLVRLGDEHFGDYRDIDKRFAKIPDCIDLHHLTVSGDVTFGKDVSFSGNVTIIANHKERIDIPQGSKLQGKIVTGCLRIVDY</sequence>
<name>A0A4Y2GFI2_ARAVE</name>
<evidence type="ECO:0000313" key="13">
    <source>
        <dbReference type="Proteomes" id="UP000499080"/>
    </source>
</evidence>
<dbReference type="FunFam" id="2.160.10.10:FF:000001">
    <property type="entry name" value="UTP--glucose-1-phosphate uridylyltransferase"/>
    <property type="match status" value="1"/>
</dbReference>
<comment type="subunit">
    <text evidence="2">Homooctamer.</text>
</comment>
<evidence type="ECO:0000256" key="10">
    <source>
        <dbReference type="PIRSR" id="PIRSR000806-1"/>
    </source>
</evidence>
<dbReference type="Gene3D" id="2.160.10.10">
    <property type="entry name" value="Hexapeptide repeat proteins"/>
    <property type="match status" value="1"/>
</dbReference>
<dbReference type="FunFam" id="3.90.550.10:FF:000002">
    <property type="entry name" value="UTP--glucose-1-phosphate uridylyltransferase"/>
    <property type="match status" value="1"/>
</dbReference>
<dbReference type="EC" id="2.7.7.9" evidence="3 9"/>
<dbReference type="Pfam" id="PF01704">
    <property type="entry name" value="UDPGP"/>
    <property type="match status" value="1"/>
</dbReference>
<dbReference type="GO" id="GO:0006011">
    <property type="term" value="P:UDP-alpha-D-glucose metabolic process"/>
    <property type="evidence" value="ECO:0007669"/>
    <property type="project" value="UniProtKB-UniRule"/>
</dbReference>
<dbReference type="PIRSF" id="PIRSF000806">
    <property type="entry name" value="UDPGP"/>
    <property type="match status" value="1"/>
</dbReference>
<keyword evidence="5 9" id="KW-0808">Transferase</keyword>
<evidence type="ECO:0000256" key="9">
    <source>
        <dbReference type="PIRNR" id="PIRNR000806"/>
    </source>
</evidence>
<evidence type="ECO:0000256" key="6">
    <source>
        <dbReference type="ARBA" id="ARBA00022695"/>
    </source>
</evidence>
<comment type="caution">
    <text evidence="12">The sequence shown here is derived from an EMBL/GenBank/DDBJ whole genome shotgun (WGS) entry which is preliminary data.</text>
</comment>
<keyword evidence="6 9" id="KW-0548">Nucleotidyltransferase</keyword>
<comment type="function">
    <text evidence="7">UTP--glucose-1-phosphate uridylyltransferase catalyzing the conversion of glucose-1-phosphate into UDP-glucose, a crucial precursor for the production of glycogen.</text>
</comment>
<dbReference type="InterPro" id="IPR016267">
    <property type="entry name" value="UDPGP_trans"/>
</dbReference>
<reference evidence="12 13" key="1">
    <citation type="journal article" date="2019" name="Sci. Rep.">
        <title>Orb-weaving spider Araneus ventricosus genome elucidates the spidroin gene catalogue.</title>
        <authorList>
            <person name="Kono N."/>
            <person name="Nakamura H."/>
            <person name="Ohtoshi R."/>
            <person name="Moran D.A.P."/>
            <person name="Shinohara A."/>
            <person name="Yoshida Y."/>
            <person name="Fujiwara M."/>
            <person name="Mori M."/>
            <person name="Tomita M."/>
            <person name="Arakawa K."/>
        </authorList>
    </citation>
    <scope>NUCLEOTIDE SEQUENCE [LARGE SCALE GENOMIC DNA]</scope>
</reference>
<dbReference type="GO" id="GO:0005978">
    <property type="term" value="P:glycogen biosynthetic process"/>
    <property type="evidence" value="ECO:0007669"/>
    <property type="project" value="UniProtKB-UniPathway"/>
</dbReference>
<keyword evidence="13" id="KW-1185">Reference proteome</keyword>
<evidence type="ECO:0000313" key="12">
    <source>
        <dbReference type="EMBL" id="GBM51536.1"/>
    </source>
</evidence>
<dbReference type="AlphaFoldDB" id="A0A4Y2GFI2"/>
<organism evidence="12 13">
    <name type="scientific">Araneus ventricosus</name>
    <name type="common">Orbweaver spider</name>
    <name type="synonym">Epeira ventricosa</name>
    <dbReference type="NCBI Taxonomy" id="182803"/>
    <lineage>
        <taxon>Eukaryota</taxon>
        <taxon>Metazoa</taxon>
        <taxon>Ecdysozoa</taxon>
        <taxon>Arthropoda</taxon>
        <taxon>Chelicerata</taxon>
        <taxon>Arachnida</taxon>
        <taxon>Araneae</taxon>
        <taxon>Araneomorphae</taxon>
        <taxon>Entelegynae</taxon>
        <taxon>Araneoidea</taxon>
        <taxon>Araneidae</taxon>
        <taxon>Araneus</taxon>
    </lineage>
</organism>
<evidence type="ECO:0000256" key="7">
    <source>
        <dbReference type="ARBA" id="ARBA00023579"/>
    </source>
</evidence>
<gene>
    <name evidence="12" type="primary">Ugp2</name>
    <name evidence="12" type="ORF">AVEN_130213_1</name>
</gene>
<evidence type="ECO:0000256" key="11">
    <source>
        <dbReference type="PIRSR" id="PIRSR000806-2"/>
    </source>
</evidence>
<evidence type="ECO:0000256" key="8">
    <source>
        <dbReference type="ARBA" id="ARBA00047432"/>
    </source>
</evidence>
<dbReference type="SUPFAM" id="SSF53448">
    <property type="entry name" value="Nucleotide-diphospho-sugar transferases"/>
    <property type="match status" value="1"/>
</dbReference>
<dbReference type="Gene3D" id="3.90.550.10">
    <property type="entry name" value="Spore Coat Polysaccharide Biosynthesis Protein SpsA, Chain A"/>
    <property type="match status" value="1"/>
</dbReference>
<evidence type="ECO:0000256" key="4">
    <source>
        <dbReference type="ARBA" id="ARBA00019048"/>
    </source>
</evidence>
<dbReference type="UniPathway" id="UPA00164"/>
<dbReference type="EMBL" id="BGPR01001341">
    <property type="protein sequence ID" value="GBM51536.1"/>
    <property type="molecule type" value="Genomic_DNA"/>
</dbReference>
<evidence type="ECO:0000256" key="2">
    <source>
        <dbReference type="ARBA" id="ARBA00011823"/>
    </source>
</evidence>
<feature type="binding site" evidence="11">
    <location>
        <position position="386"/>
    </location>
    <ligand>
        <name>UTP</name>
        <dbReference type="ChEBI" id="CHEBI:46398"/>
    </ligand>
</feature>
<feature type="binding site" evidence="11">
    <location>
        <position position="240"/>
    </location>
    <ligand>
        <name>UTP</name>
        <dbReference type="ChEBI" id="CHEBI:46398"/>
    </ligand>
</feature>
<feature type="binding site" evidence="11">
    <location>
        <position position="209"/>
    </location>
    <ligand>
        <name>UTP</name>
        <dbReference type="ChEBI" id="CHEBI:46398"/>
    </ligand>
</feature>
<dbReference type="InterPro" id="IPR002618">
    <property type="entry name" value="UDPGP_fam"/>
</dbReference>
<comment type="catalytic activity">
    <reaction evidence="8">
        <text>alpha-D-glucose 1-phosphate + UTP + H(+) = UDP-alpha-D-glucose + diphosphate</text>
        <dbReference type="Rhea" id="RHEA:19889"/>
        <dbReference type="ChEBI" id="CHEBI:15378"/>
        <dbReference type="ChEBI" id="CHEBI:33019"/>
        <dbReference type="ChEBI" id="CHEBI:46398"/>
        <dbReference type="ChEBI" id="CHEBI:58601"/>
        <dbReference type="ChEBI" id="CHEBI:58885"/>
        <dbReference type="EC" id="2.7.7.9"/>
    </reaction>
    <physiologicalReaction direction="left-to-right" evidence="8">
        <dbReference type="Rhea" id="RHEA:19890"/>
    </physiologicalReaction>
</comment>
<dbReference type="InterPro" id="IPR029044">
    <property type="entry name" value="Nucleotide-diphossugar_trans"/>
</dbReference>
<evidence type="ECO:0000256" key="1">
    <source>
        <dbReference type="ARBA" id="ARBA00010401"/>
    </source>
</evidence>
<feature type="binding site" evidence="10">
    <location>
        <position position="210"/>
    </location>
    <ligand>
        <name>substrate</name>
    </ligand>
</feature>
<evidence type="ECO:0000256" key="5">
    <source>
        <dbReference type="ARBA" id="ARBA00022679"/>
    </source>
</evidence>
<evidence type="ECO:0000256" key="3">
    <source>
        <dbReference type="ARBA" id="ARBA00012415"/>
    </source>
</evidence>
<dbReference type="OrthoDB" id="932129at2759"/>
<accession>A0A4Y2GFI2</accession>
<dbReference type="Proteomes" id="UP000499080">
    <property type="component" value="Unassembled WGS sequence"/>
</dbReference>
<feature type="binding site" evidence="11">
    <location>
        <position position="180"/>
    </location>
    <ligand>
        <name>UTP</name>
        <dbReference type="ChEBI" id="CHEBI:46398"/>
    </ligand>
</feature>
<feature type="binding site" evidence="11">
    <location>
        <position position="117"/>
    </location>
    <ligand>
        <name>UTP</name>
        <dbReference type="ChEBI" id="CHEBI:46398"/>
    </ligand>
</feature>
<dbReference type="PANTHER" id="PTHR43511">
    <property type="match status" value="1"/>
</dbReference>
<dbReference type="CDD" id="cd00897">
    <property type="entry name" value="UGPase_euk"/>
    <property type="match status" value="1"/>
</dbReference>
<proteinExistence type="inferred from homology"/>
<comment type="similarity">
    <text evidence="1 9">Belongs to the UDPGP type 1 family.</text>
</comment>
<protein>
    <recommendedName>
        <fullName evidence="4 9">UTP--glucose-1-phosphate uridylyltransferase</fullName>
        <ecNumber evidence="3 9">2.7.7.9</ecNumber>
    </recommendedName>
</protein>
<dbReference type="GO" id="GO:0003983">
    <property type="term" value="F:UTP:glucose-1-phosphate uridylyltransferase activity"/>
    <property type="evidence" value="ECO:0007669"/>
    <property type="project" value="UniProtKB-EC"/>
</dbReference>